<evidence type="ECO:0000256" key="3">
    <source>
        <dbReference type="ARBA" id="ARBA00022723"/>
    </source>
</evidence>
<feature type="binding site" evidence="7">
    <location>
        <position position="127"/>
    </location>
    <ligand>
        <name>Fe cation</name>
        <dbReference type="ChEBI" id="CHEBI:24875"/>
        <label>1</label>
    </ligand>
</feature>
<dbReference type="GO" id="GO:0042802">
    <property type="term" value="F:identical protein binding"/>
    <property type="evidence" value="ECO:0007669"/>
    <property type="project" value="UniProtKB-ARBA"/>
</dbReference>
<gene>
    <name evidence="10" type="ORF">C5O25_08170</name>
</gene>
<feature type="binding site" evidence="7">
    <location>
        <position position="53"/>
    </location>
    <ligand>
        <name>Fe cation</name>
        <dbReference type="ChEBI" id="CHEBI:24875"/>
        <label>1</label>
    </ligand>
</feature>
<dbReference type="PANTHER" id="PTHR11431">
    <property type="entry name" value="FERRITIN"/>
    <property type="match status" value="1"/>
</dbReference>
<reference evidence="11" key="1">
    <citation type="submission" date="2018-02" db="EMBL/GenBank/DDBJ databases">
        <authorList>
            <person name="Clavel T."/>
            <person name="Strowig T."/>
        </authorList>
    </citation>
    <scope>NUCLEOTIDE SEQUENCE [LARGE SCALE GENOMIC DNA]</scope>
    <source>
        <strain evidence="11">DSM 100764</strain>
    </source>
</reference>
<dbReference type="Proteomes" id="UP000244925">
    <property type="component" value="Unassembled WGS sequence"/>
</dbReference>
<dbReference type="InterPro" id="IPR041719">
    <property type="entry name" value="Ferritin_prok"/>
</dbReference>
<evidence type="ECO:0000256" key="1">
    <source>
        <dbReference type="ARBA" id="ARBA00006950"/>
    </source>
</evidence>
<feature type="binding site" evidence="7">
    <location>
        <position position="94"/>
    </location>
    <ligand>
        <name>Fe cation</name>
        <dbReference type="ChEBI" id="CHEBI:24875"/>
        <label>1</label>
    </ligand>
</feature>
<dbReference type="PANTHER" id="PTHR11431:SF127">
    <property type="entry name" value="BACTERIAL NON-HEME FERRITIN"/>
    <property type="match status" value="1"/>
</dbReference>
<feature type="binding site" evidence="7">
    <location>
        <position position="17"/>
    </location>
    <ligand>
        <name>Fe cation</name>
        <dbReference type="ChEBI" id="CHEBI:24875"/>
        <label>1</label>
    </ligand>
</feature>
<evidence type="ECO:0000256" key="6">
    <source>
        <dbReference type="ARBA" id="ARBA00054546"/>
    </source>
</evidence>
<dbReference type="EC" id="1.16.3.2" evidence="8"/>
<dbReference type="InterPro" id="IPR009040">
    <property type="entry name" value="Ferritin-like_diiron"/>
</dbReference>
<dbReference type="InterPro" id="IPR001519">
    <property type="entry name" value="Ferritin"/>
</dbReference>
<dbReference type="GO" id="GO:0006826">
    <property type="term" value="P:iron ion transport"/>
    <property type="evidence" value="ECO:0007669"/>
    <property type="project" value="InterPro"/>
</dbReference>
<comment type="catalytic activity">
    <reaction evidence="8">
        <text>4 Fe(2+) + O2 + 6 H2O = 4 iron(III) oxide-hydroxide + 12 H(+)</text>
        <dbReference type="Rhea" id="RHEA:11972"/>
        <dbReference type="ChEBI" id="CHEBI:15377"/>
        <dbReference type="ChEBI" id="CHEBI:15378"/>
        <dbReference type="ChEBI" id="CHEBI:15379"/>
        <dbReference type="ChEBI" id="CHEBI:29033"/>
        <dbReference type="ChEBI" id="CHEBI:78619"/>
        <dbReference type="EC" id="1.16.3.2"/>
    </reaction>
</comment>
<evidence type="ECO:0000313" key="11">
    <source>
        <dbReference type="Proteomes" id="UP000244925"/>
    </source>
</evidence>
<comment type="caution">
    <text evidence="10">The sequence shown here is derived from an EMBL/GenBank/DDBJ whole genome shotgun (WGS) entry which is preliminary data.</text>
</comment>
<proteinExistence type="inferred from homology"/>
<comment type="function">
    <text evidence="8">Iron-storage protein.</text>
</comment>
<evidence type="ECO:0000256" key="4">
    <source>
        <dbReference type="ARBA" id="ARBA00023002"/>
    </source>
</evidence>
<evidence type="ECO:0000256" key="5">
    <source>
        <dbReference type="ARBA" id="ARBA00023004"/>
    </source>
</evidence>
<sequence>MLNNKIQDALNAQINAELWSAYLYLSMSMHFQAEGRNGIANWFAIQFKEEQAHAQIFMNYINQRGGRVVLKPIDAVPTEWASPLAAFEHTLQHENKVTALINDLFALAEQEKDYATRDRLAWFVSEQVEEEDNCRTLIDKFKLVGDNGMGLYMLDQELAARTYTAPSILAAE</sequence>
<dbReference type="InterPro" id="IPR008331">
    <property type="entry name" value="Ferritin_DPS_dom"/>
</dbReference>
<organism evidence="10 11">
    <name type="scientific">Paramuribaculum intestinale</name>
    <dbReference type="NCBI Taxonomy" id="2094151"/>
    <lineage>
        <taxon>Bacteria</taxon>
        <taxon>Pseudomonadati</taxon>
        <taxon>Bacteroidota</taxon>
        <taxon>Bacteroidia</taxon>
        <taxon>Bacteroidales</taxon>
        <taxon>Muribaculaceae</taxon>
        <taxon>Paramuribaculum</taxon>
    </lineage>
</organism>
<name>A0A2V1IXS9_9BACT</name>
<keyword evidence="11" id="KW-1185">Reference proteome</keyword>
<dbReference type="GO" id="GO:0008199">
    <property type="term" value="F:ferric iron binding"/>
    <property type="evidence" value="ECO:0007669"/>
    <property type="project" value="InterPro"/>
</dbReference>
<dbReference type="Gene3D" id="1.20.1260.10">
    <property type="match status" value="1"/>
</dbReference>
<dbReference type="CDD" id="cd01055">
    <property type="entry name" value="Nonheme_Ferritin"/>
    <property type="match status" value="1"/>
</dbReference>
<evidence type="ECO:0000313" key="10">
    <source>
        <dbReference type="EMBL" id="PWB07200.1"/>
    </source>
</evidence>
<keyword evidence="3 7" id="KW-0479">Metal-binding</keyword>
<dbReference type="GO" id="GO:0006879">
    <property type="term" value="P:intracellular iron ion homeostasis"/>
    <property type="evidence" value="ECO:0007669"/>
    <property type="project" value="UniProtKB-KW"/>
</dbReference>
<dbReference type="AlphaFoldDB" id="A0A2V1IXS9"/>
<dbReference type="InterPro" id="IPR009078">
    <property type="entry name" value="Ferritin-like_SF"/>
</dbReference>
<dbReference type="GO" id="GO:0004322">
    <property type="term" value="F:ferroxidase activity"/>
    <property type="evidence" value="ECO:0007669"/>
    <property type="project" value="TreeGrafter"/>
</dbReference>
<evidence type="ECO:0000256" key="2">
    <source>
        <dbReference type="ARBA" id="ARBA00022434"/>
    </source>
</evidence>
<dbReference type="FunFam" id="1.20.1260.10:FF:000001">
    <property type="entry name" value="Non-heme ferritin"/>
    <property type="match status" value="1"/>
</dbReference>
<dbReference type="EMBL" id="PUBV01000015">
    <property type="protein sequence ID" value="PWB07200.1"/>
    <property type="molecule type" value="Genomic_DNA"/>
</dbReference>
<dbReference type="Pfam" id="PF00210">
    <property type="entry name" value="Ferritin"/>
    <property type="match status" value="1"/>
</dbReference>
<comment type="function">
    <text evidence="6">May alleviate iron toxicity in the presence of oxygen.</text>
</comment>
<dbReference type="InterPro" id="IPR012347">
    <property type="entry name" value="Ferritin-like"/>
</dbReference>
<keyword evidence="2 8" id="KW-0409">Iron storage</keyword>
<evidence type="ECO:0000259" key="9">
    <source>
        <dbReference type="PROSITE" id="PS50905"/>
    </source>
</evidence>
<feature type="binding site" evidence="7">
    <location>
        <position position="50"/>
    </location>
    <ligand>
        <name>Fe cation</name>
        <dbReference type="ChEBI" id="CHEBI:24875"/>
        <label>1</label>
    </ligand>
</feature>
<evidence type="ECO:0000256" key="8">
    <source>
        <dbReference type="RuleBase" id="RU361145"/>
    </source>
</evidence>
<keyword evidence="8" id="KW-0963">Cytoplasm</keyword>
<comment type="subcellular location">
    <subcellularLocation>
        <location evidence="8">Cytoplasm</location>
    </subcellularLocation>
</comment>
<keyword evidence="5 7" id="KW-0408">Iron</keyword>
<evidence type="ECO:0000256" key="7">
    <source>
        <dbReference type="PIRSR" id="PIRSR601519-1"/>
    </source>
</evidence>
<dbReference type="SUPFAM" id="SSF47240">
    <property type="entry name" value="Ferritin-like"/>
    <property type="match status" value="1"/>
</dbReference>
<feature type="domain" description="Ferritin-like diiron" evidence="9">
    <location>
        <begin position="1"/>
        <end position="145"/>
    </location>
</feature>
<dbReference type="PROSITE" id="PS50905">
    <property type="entry name" value="FERRITIN_LIKE"/>
    <property type="match status" value="1"/>
</dbReference>
<dbReference type="RefSeq" id="WP_107036249.1">
    <property type="nucleotide sequence ID" value="NZ_CAOMDK010000013.1"/>
</dbReference>
<dbReference type="GO" id="GO:0005829">
    <property type="term" value="C:cytosol"/>
    <property type="evidence" value="ECO:0007669"/>
    <property type="project" value="TreeGrafter"/>
</dbReference>
<comment type="similarity">
    <text evidence="1 8">Belongs to the ferritin family. Prokaryotic subfamily.</text>
</comment>
<keyword evidence="4" id="KW-0560">Oxidoreductase</keyword>
<accession>A0A2V1IXS9</accession>
<dbReference type="GO" id="GO:0008198">
    <property type="term" value="F:ferrous iron binding"/>
    <property type="evidence" value="ECO:0007669"/>
    <property type="project" value="TreeGrafter"/>
</dbReference>
<dbReference type="GeneID" id="93425616"/>
<protein>
    <recommendedName>
        <fullName evidence="8">Ferritin</fullName>
        <ecNumber evidence="8">1.16.3.2</ecNumber>
    </recommendedName>
</protein>